<feature type="domain" description="Hydantoinase A/oxoprolinase" evidence="1">
    <location>
        <begin position="80"/>
        <end position="324"/>
    </location>
</feature>
<protein>
    <submittedName>
        <fullName evidence="2">S-layer protein</fullName>
    </submittedName>
</protein>
<comment type="caution">
    <text evidence="2">The sequence shown here is derived from an EMBL/GenBank/DDBJ whole genome shotgun (WGS) entry which is preliminary data.</text>
</comment>
<dbReference type="InterPro" id="IPR002756">
    <property type="entry name" value="MfnF"/>
</dbReference>
<accession>A0A5B0DQA8</accession>
<dbReference type="AlphaFoldDB" id="A0A5B0DQA8"/>
<gene>
    <name evidence="2" type="ORF">FPY71_17200</name>
</gene>
<organism evidence="2 3">
    <name type="scientific">Aureimonas fodinaquatilis</name>
    <dbReference type="NCBI Taxonomy" id="2565783"/>
    <lineage>
        <taxon>Bacteria</taxon>
        <taxon>Pseudomonadati</taxon>
        <taxon>Pseudomonadota</taxon>
        <taxon>Alphaproteobacteria</taxon>
        <taxon>Hyphomicrobiales</taxon>
        <taxon>Aurantimonadaceae</taxon>
        <taxon>Aureimonas</taxon>
    </lineage>
</organism>
<dbReference type="OrthoDB" id="1792672at2"/>
<reference evidence="2 3" key="1">
    <citation type="submission" date="2019-08" db="EMBL/GenBank/DDBJ databases">
        <title>Aureimonas fodiniaquatilis sp. nov., isolated from a coal mine wastewater.</title>
        <authorList>
            <person name="Kim W."/>
        </authorList>
    </citation>
    <scope>NUCLEOTIDE SEQUENCE [LARGE SCALE GENOMIC DNA]</scope>
    <source>
        <strain evidence="2 3">CAU 1482</strain>
    </source>
</reference>
<dbReference type="Proteomes" id="UP000324738">
    <property type="component" value="Unassembled WGS sequence"/>
</dbReference>
<dbReference type="Gene3D" id="3.30.420.40">
    <property type="match status" value="1"/>
</dbReference>
<dbReference type="GO" id="GO:0016787">
    <property type="term" value="F:hydrolase activity"/>
    <property type="evidence" value="ECO:0007669"/>
    <property type="project" value="InterPro"/>
</dbReference>
<name>A0A5B0DQA8_9HYPH</name>
<dbReference type="Gene3D" id="3.30.420.190">
    <property type="entry name" value="conserved archaeal protein q6m145"/>
    <property type="match status" value="1"/>
</dbReference>
<dbReference type="NCBIfam" id="TIGR03123">
    <property type="entry name" value="one_C_unchar_1"/>
    <property type="match status" value="1"/>
</dbReference>
<dbReference type="InterPro" id="IPR002821">
    <property type="entry name" value="Hydantoinase_A"/>
</dbReference>
<keyword evidence="3" id="KW-1185">Reference proteome</keyword>
<dbReference type="InterPro" id="IPR043129">
    <property type="entry name" value="ATPase_NBD"/>
</dbReference>
<evidence type="ECO:0000313" key="3">
    <source>
        <dbReference type="Proteomes" id="UP000324738"/>
    </source>
</evidence>
<dbReference type="Pfam" id="PF01968">
    <property type="entry name" value="Hydantoinase_A"/>
    <property type="match status" value="1"/>
</dbReference>
<evidence type="ECO:0000259" key="1">
    <source>
        <dbReference type="Pfam" id="PF01968"/>
    </source>
</evidence>
<dbReference type="SUPFAM" id="SSF53067">
    <property type="entry name" value="Actin-like ATPase domain"/>
    <property type="match status" value="1"/>
</dbReference>
<dbReference type="EMBL" id="VTWH01000005">
    <property type="protein sequence ID" value="KAA0968613.1"/>
    <property type="molecule type" value="Genomic_DNA"/>
</dbReference>
<sequence>MRRRRADVSCDDCELSGWGDMTRRLGWDVGGAHLKAALHDEGRIVGVWQEPSPLWLGLDHLETALTNILAQTGPVAAHRLTMTGELADIFPDRLAGVQQLTHCLERRLGPDLAIYAGEKGLVPPQRATEFAALVGSANWHASAALVASRLQQGLLVDMGSTTTDIVPVSGGQICNIGYTDAERLAAGELVYQGFTRTSLMAVALNVPFRGRAAPVMAEHFATMADAQRLIGNFDETDDQMPSADGRDKSQAASRARLARMLGHDADDATSEEWTAVAGAFAEAQLRRIHDAALQVLSRGDIAADAPLILAGSGRPLLRRLAARLDRGVVDFADLADCRATLREAASRAAPAVALAAIQT</sequence>
<proteinExistence type="predicted"/>
<evidence type="ECO:0000313" key="2">
    <source>
        <dbReference type="EMBL" id="KAA0968613.1"/>
    </source>
</evidence>